<gene>
    <name evidence="3" type="ORF">OMED0929_LOCUS6469</name>
</gene>
<protein>
    <submittedName>
        <fullName evidence="3">Uncharacterized protein</fullName>
    </submittedName>
</protein>
<evidence type="ECO:0000256" key="1">
    <source>
        <dbReference type="SAM" id="MobiDB-lite"/>
    </source>
</evidence>
<accession>A0A7S0KPN5</accession>
<reference evidence="3" key="1">
    <citation type="submission" date="2021-01" db="EMBL/GenBank/DDBJ databases">
        <authorList>
            <person name="Corre E."/>
            <person name="Pelletier E."/>
            <person name="Niang G."/>
            <person name="Scheremetjew M."/>
            <person name="Finn R."/>
            <person name="Kale V."/>
            <person name="Holt S."/>
            <person name="Cochrane G."/>
            <person name="Meng A."/>
            <person name="Brown T."/>
            <person name="Cohen L."/>
        </authorList>
    </citation>
    <scope>NUCLEOTIDE SEQUENCE</scope>
    <source>
        <strain evidence="3">Clade-D-RCC2572</strain>
    </source>
</reference>
<feature type="compositionally biased region" description="Acidic residues" evidence="1">
    <location>
        <begin position="21"/>
        <end position="31"/>
    </location>
</feature>
<dbReference type="EMBL" id="HBEW01007655">
    <property type="protein sequence ID" value="CAD8587482.1"/>
    <property type="molecule type" value="Transcribed_RNA"/>
</dbReference>
<keyword evidence="2" id="KW-1133">Transmembrane helix</keyword>
<feature type="region of interest" description="Disordered" evidence="1">
    <location>
        <begin position="1"/>
        <end position="85"/>
    </location>
</feature>
<organism evidence="3">
    <name type="scientific">Ostreococcus mediterraneus</name>
    <dbReference type="NCBI Taxonomy" id="1486918"/>
    <lineage>
        <taxon>Eukaryota</taxon>
        <taxon>Viridiplantae</taxon>
        <taxon>Chlorophyta</taxon>
        <taxon>Mamiellophyceae</taxon>
        <taxon>Mamiellales</taxon>
        <taxon>Bathycoccaceae</taxon>
        <taxon>Ostreococcus</taxon>
    </lineage>
</organism>
<evidence type="ECO:0000256" key="2">
    <source>
        <dbReference type="SAM" id="Phobius"/>
    </source>
</evidence>
<feature type="region of interest" description="Disordered" evidence="1">
    <location>
        <begin position="105"/>
        <end position="138"/>
    </location>
</feature>
<feature type="transmembrane region" description="Helical" evidence="2">
    <location>
        <begin position="149"/>
        <end position="169"/>
    </location>
</feature>
<keyword evidence="2" id="KW-0472">Membrane</keyword>
<sequence length="184" mass="20327">MLSTAVTSDKAEKTAPNESITLEEEKEEEEKETLADVPSTSVEKGDEENEIPVKTSDSVQDASSQKASTMTETQRRKLEKQHRKEQRLAEIDAYLKAQEIVAEDEDEIGGKDAGATNKSKKKKNAGKKKKKNGGKDSDLKLTAKSNTEWFAAFAVLSFFTLAGAIYYIFVNSYSVLRATTTTFS</sequence>
<feature type="compositionally biased region" description="Basic residues" evidence="1">
    <location>
        <begin position="118"/>
        <end position="132"/>
    </location>
</feature>
<proteinExistence type="predicted"/>
<dbReference type="AlphaFoldDB" id="A0A7S0KPN5"/>
<feature type="compositionally biased region" description="Polar residues" evidence="1">
    <location>
        <begin position="55"/>
        <end position="72"/>
    </location>
</feature>
<keyword evidence="2" id="KW-0812">Transmembrane</keyword>
<name>A0A7S0KPN5_9CHLO</name>
<evidence type="ECO:0000313" key="3">
    <source>
        <dbReference type="EMBL" id="CAD8587482.1"/>
    </source>
</evidence>